<dbReference type="AlphaFoldDB" id="A0A2P2NEQ5"/>
<reference evidence="1" key="1">
    <citation type="submission" date="2018-02" db="EMBL/GenBank/DDBJ databases">
        <title>Rhizophora mucronata_Transcriptome.</title>
        <authorList>
            <person name="Meera S.P."/>
            <person name="Sreeshan A."/>
            <person name="Augustine A."/>
        </authorList>
    </citation>
    <scope>NUCLEOTIDE SEQUENCE</scope>
    <source>
        <tissue evidence="1">Leaf</tissue>
    </source>
</reference>
<organism evidence="1">
    <name type="scientific">Rhizophora mucronata</name>
    <name type="common">Asiatic mangrove</name>
    <dbReference type="NCBI Taxonomy" id="61149"/>
    <lineage>
        <taxon>Eukaryota</taxon>
        <taxon>Viridiplantae</taxon>
        <taxon>Streptophyta</taxon>
        <taxon>Embryophyta</taxon>
        <taxon>Tracheophyta</taxon>
        <taxon>Spermatophyta</taxon>
        <taxon>Magnoliopsida</taxon>
        <taxon>eudicotyledons</taxon>
        <taxon>Gunneridae</taxon>
        <taxon>Pentapetalae</taxon>
        <taxon>rosids</taxon>
        <taxon>fabids</taxon>
        <taxon>Malpighiales</taxon>
        <taxon>Rhizophoraceae</taxon>
        <taxon>Rhizophora</taxon>
    </lineage>
</organism>
<sequence length="35" mass="4105">MVNHFRIGAYFPSLITFMTLNSKYCISLIDNLMLH</sequence>
<proteinExistence type="predicted"/>
<protein>
    <submittedName>
        <fullName evidence="1">Uncharacterized protein</fullName>
    </submittedName>
</protein>
<name>A0A2P2NEQ5_RHIMU</name>
<dbReference type="EMBL" id="GGEC01060450">
    <property type="protein sequence ID" value="MBX40934.1"/>
    <property type="molecule type" value="Transcribed_RNA"/>
</dbReference>
<evidence type="ECO:0000313" key="1">
    <source>
        <dbReference type="EMBL" id="MBX40934.1"/>
    </source>
</evidence>
<accession>A0A2P2NEQ5</accession>